<dbReference type="InterPro" id="IPR006531">
    <property type="entry name" value="Gp5/Vgr_OB"/>
</dbReference>
<evidence type="ECO:0000259" key="2">
    <source>
        <dbReference type="Pfam" id="PF22178"/>
    </source>
</evidence>
<dbReference type="Pfam" id="PF04717">
    <property type="entry name" value="Phage_base_V"/>
    <property type="match status" value="1"/>
</dbReference>
<organism evidence="3">
    <name type="scientific">hydrothermal vent metagenome</name>
    <dbReference type="NCBI Taxonomy" id="652676"/>
    <lineage>
        <taxon>unclassified sequences</taxon>
        <taxon>metagenomes</taxon>
        <taxon>ecological metagenomes</taxon>
    </lineage>
</organism>
<dbReference type="EMBL" id="FPHD01000046">
    <property type="protein sequence ID" value="SFV57357.1"/>
    <property type="molecule type" value="Genomic_DNA"/>
</dbReference>
<evidence type="ECO:0000259" key="1">
    <source>
        <dbReference type="Pfam" id="PF04717"/>
    </source>
</evidence>
<dbReference type="AlphaFoldDB" id="A0A1W1BV61"/>
<feature type="domain" description="Gp5/Type VI secretion system Vgr protein OB-fold" evidence="1">
    <location>
        <begin position="33"/>
        <end position="98"/>
    </location>
</feature>
<dbReference type="SUPFAM" id="SSF69349">
    <property type="entry name" value="Phage fibre proteins"/>
    <property type="match status" value="1"/>
</dbReference>
<dbReference type="InterPro" id="IPR037026">
    <property type="entry name" value="Vgr_OB-fold_dom_sf"/>
</dbReference>
<dbReference type="Pfam" id="PF22178">
    <property type="entry name" value="Gp5_trimer_C"/>
    <property type="match status" value="1"/>
</dbReference>
<sequence length="203" mass="23037">MSTLEQKHSFERAITAIVSSGSKDTESTPNTIDVDSFGRIRVIFHFDEKYPTSCYIRFTNFSAGDGWGSQFIPRVNTEVIVNFLNGDPDRPIATGTLYNGNNKIPKELPNNKTQSYIKTQSMPGSNSQYNLLLFEDKAQEELVHIRAQKDYKLHALHDSTINIDHDQTEVVGHDESVSIDGYHVGVIYTFLFLFNKYLRAPLI</sequence>
<dbReference type="SUPFAM" id="SSF69255">
    <property type="entry name" value="gp5 N-terminal domain-like"/>
    <property type="match status" value="1"/>
</dbReference>
<dbReference type="InterPro" id="IPR054030">
    <property type="entry name" value="Gp5_Vgr_C"/>
</dbReference>
<proteinExistence type="predicted"/>
<evidence type="ECO:0000313" key="3">
    <source>
        <dbReference type="EMBL" id="SFV57357.1"/>
    </source>
</evidence>
<name>A0A1W1BV61_9ZZZZ</name>
<dbReference type="Gene3D" id="2.40.50.230">
    <property type="entry name" value="Gp5 N-terminal domain"/>
    <property type="match status" value="1"/>
</dbReference>
<reference evidence="3" key="1">
    <citation type="submission" date="2016-10" db="EMBL/GenBank/DDBJ databases">
        <authorList>
            <person name="de Groot N.N."/>
        </authorList>
    </citation>
    <scope>NUCLEOTIDE SEQUENCE</scope>
</reference>
<feature type="domain" description="Gp5/Type VI secretion system Vgr C-terminal trimerisation" evidence="2">
    <location>
        <begin position="115"/>
        <end position="181"/>
    </location>
</feature>
<accession>A0A1W1BV61</accession>
<gene>
    <name evidence="3" type="ORF">MNB_SV-8-938</name>
</gene>
<protein>
    <submittedName>
        <fullName evidence="3">VgrG protein</fullName>
    </submittedName>
</protein>